<comment type="pathway">
    <text evidence="4">Carbohydrate biosynthesis; dTDP-L-rhamnose biosynthesis.</text>
</comment>
<dbReference type="InterPro" id="IPR011051">
    <property type="entry name" value="RmlC_Cupin_sf"/>
</dbReference>
<dbReference type="SUPFAM" id="SSF51182">
    <property type="entry name" value="RmlC-like cupins"/>
    <property type="match status" value="1"/>
</dbReference>
<keyword evidence="4" id="KW-0560">Oxidoreductase</keyword>
<evidence type="ECO:0000256" key="2">
    <source>
        <dbReference type="ARBA" id="ARBA00010944"/>
    </source>
</evidence>
<evidence type="ECO:0000259" key="5">
    <source>
        <dbReference type="Pfam" id="PF04321"/>
    </source>
</evidence>
<dbReference type="InterPro" id="IPR000888">
    <property type="entry name" value="RmlC-like"/>
</dbReference>
<dbReference type="InterPro" id="IPR005913">
    <property type="entry name" value="dTDP_dehydrorham_reduct"/>
</dbReference>
<dbReference type="GO" id="GO:0008831">
    <property type="term" value="F:dTDP-4-dehydrorhamnose reductase activity"/>
    <property type="evidence" value="ECO:0007669"/>
    <property type="project" value="UniProtKB-EC"/>
</dbReference>
<name>W1VJV2_9ACTO</name>
<dbReference type="EC" id="1.1.1.133" evidence="4"/>
<feature type="non-terminal residue" evidence="6">
    <location>
        <position position="180"/>
    </location>
</feature>
<reference evidence="6 7" key="1">
    <citation type="submission" date="2013-12" db="EMBL/GenBank/DDBJ databases">
        <title>A Varibaculum cambriense genome reconstructed from a premature infant gut community with otherwise low bacterial novelty that shifts toward anaerobic metabolism during the third week of life.</title>
        <authorList>
            <person name="Brown C.T."/>
            <person name="Sharon I."/>
            <person name="Thomas B.C."/>
            <person name="Castelle C.J."/>
            <person name="Morowitz M.J."/>
            <person name="Banfield J.F."/>
        </authorList>
    </citation>
    <scope>NUCLEOTIDE SEQUENCE [LARGE SCALE GENOMIC DNA]</scope>
    <source>
        <strain evidence="7">DORA_12</strain>
    </source>
</reference>
<sequence length="180" mass="19153">VPKGVGNAYQTLEPNTAYTYLVNDHWSPDAQYTFLNLADETAKVPWPIALEDAILSDKDKAHPRLAEVTPFPAPEAAGRRVLVTGAKGQLGRALMAQLPEAGFVTTGVDLPEVDIADAEQIAEINWSAYDIIINAAAWTAVDAAETAEGRPASWRANATGPANLARVASEHGITLVHLSS</sequence>
<dbReference type="GO" id="GO:0008830">
    <property type="term" value="F:dTDP-4-dehydrorhamnose 3,5-epimerase activity"/>
    <property type="evidence" value="ECO:0007669"/>
    <property type="project" value="InterPro"/>
</dbReference>
<dbReference type="InterPro" id="IPR029903">
    <property type="entry name" value="RmlD-like-bd"/>
</dbReference>
<comment type="caution">
    <text evidence="6">The sequence shown here is derived from an EMBL/GenBank/DDBJ whole genome shotgun (WGS) entry which is preliminary data.</text>
</comment>
<dbReference type="AlphaFoldDB" id="W1VJV2"/>
<dbReference type="Proteomes" id="UP000018852">
    <property type="component" value="Unassembled WGS sequence"/>
</dbReference>
<dbReference type="Pfam" id="PF04321">
    <property type="entry name" value="RmlD_sub_bind"/>
    <property type="match status" value="1"/>
</dbReference>
<proteinExistence type="inferred from homology"/>
<gene>
    <name evidence="6" type="ORF">Q605_AUC00550G0001</name>
</gene>
<dbReference type="Gene3D" id="3.40.50.720">
    <property type="entry name" value="NAD(P)-binding Rossmann-like Domain"/>
    <property type="match status" value="1"/>
</dbReference>
<dbReference type="UniPathway" id="UPA00124"/>
<dbReference type="SUPFAM" id="SSF51735">
    <property type="entry name" value="NAD(P)-binding Rossmann-fold domains"/>
    <property type="match status" value="1"/>
</dbReference>
<evidence type="ECO:0000256" key="4">
    <source>
        <dbReference type="RuleBase" id="RU364082"/>
    </source>
</evidence>
<feature type="domain" description="RmlD-like substrate binding" evidence="5">
    <location>
        <begin position="80"/>
        <end position="180"/>
    </location>
</feature>
<dbReference type="InterPro" id="IPR036291">
    <property type="entry name" value="NAD(P)-bd_dom_sf"/>
</dbReference>
<feature type="site" description="Participates in a stacking interaction with the thymidine ring of dTDP-4-oxo-6-deoxyglucose" evidence="3">
    <location>
        <position position="26"/>
    </location>
</feature>
<dbReference type="PANTHER" id="PTHR10491">
    <property type="entry name" value="DTDP-4-DEHYDRORHAMNOSE REDUCTASE"/>
    <property type="match status" value="1"/>
</dbReference>
<dbReference type="PANTHER" id="PTHR10491:SF4">
    <property type="entry name" value="METHIONINE ADENOSYLTRANSFERASE 2 SUBUNIT BETA"/>
    <property type="match status" value="1"/>
</dbReference>
<protein>
    <recommendedName>
        <fullName evidence="4">dTDP-4-dehydrorhamnose reductase</fullName>
        <ecNumber evidence="4">1.1.1.133</ecNumber>
    </recommendedName>
</protein>
<comment type="similarity">
    <text evidence="2 4">Belongs to the dTDP-4-dehydrorhamnose reductase family.</text>
</comment>
<feature type="non-terminal residue" evidence="6">
    <location>
        <position position="1"/>
    </location>
</feature>
<accession>W1VJV2</accession>
<comment type="similarity">
    <text evidence="1">Belongs to the dTDP-4-dehydrorhamnose 3,5-epimerase family.</text>
</comment>
<dbReference type="Gene3D" id="2.60.120.10">
    <property type="entry name" value="Jelly Rolls"/>
    <property type="match status" value="1"/>
</dbReference>
<evidence type="ECO:0000256" key="1">
    <source>
        <dbReference type="ARBA" id="ARBA00010154"/>
    </source>
</evidence>
<evidence type="ECO:0000256" key="3">
    <source>
        <dbReference type="PIRSR" id="PIRSR600888-3"/>
    </source>
</evidence>
<dbReference type="EMBL" id="AZLV01000550">
    <property type="protein sequence ID" value="ETJ05095.1"/>
    <property type="molecule type" value="Genomic_DNA"/>
</dbReference>
<dbReference type="InterPro" id="IPR014710">
    <property type="entry name" value="RmlC-like_jellyroll"/>
</dbReference>
<evidence type="ECO:0000313" key="7">
    <source>
        <dbReference type="Proteomes" id="UP000018852"/>
    </source>
</evidence>
<keyword evidence="4" id="KW-0521">NADP</keyword>
<organism evidence="6 7">
    <name type="scientific">Actinomyces urogenitalis DORA_12</name>
    <dbReference type="NCBI Taxonomy" id="1403939"/>
    <lineage>
        <taxon>Bacteria</taxon>
        <taxon>Bacillati</taxon>
        <taxon>Actinomycetota</taxon>
        <taxon>Actinomycetes</taxon>
        <taxon>Actinomycetales</taxon>
        <taxon>Actinomycetaceae</taxon>
        <taxon>Actinomyces</taxon>
    </lineage>
</organism>
<comment type="function">
    <text evidence="4">Catalyzes the reduction of dTDP-6-deoxy-L-lyxo-4-hexulose to yield dTDP-L-rhamnose.</text>
</comment>
<evidence type="ECO:0000313" key="6">
    <source>
        <dbReference type="EMBL" id="ETJ05095.1"/>
    </source>
</evidence>
<dbReference type="GO" id="GO:0019305">
    <property type="term" value="P:dTDP-rhamnose biosynthetic process"/>
    <property type="evidence" value="ECO:0007669"/>
    <property type="project" value="UniProtKB-UniPathway"/>
</dbReference>
<dbReference type="Pfam" id="PF00908">
    <property type="entry name" value="dTDP_sugar_isom"/>
    <property type="match status" value="1"/>
</dbReference>